<accession>A0A0N5CSN6</accession>
<keyword evidence="1" id="KW-0812">Transmembrane</keyword>
<feature type="transmembrane region" description="Helical" evidence="1">
    <location>
        <begin position="6"/>
        <end position="26"/>
    </location>
</feature>
<gene>
    <name evidence="2" type="ORF">TCLT_LOCUS3237</name>
</gene>
<sequence>MLNIIIRIISVLAIFFAICTGLKCFVGREFIGALGNGGSFSEVLCPVGSSFCVKRHFAIQCKLNII</sequence>
<evidence type="ECO:0000313" key="2">
    <source>
        <dbReference type="EMBL" id="VDM99607.1"/>
    </source>
</evidence>
<keyword evidence="1" id="KW-0472">Membrane</keyword>
<proteinExistence type="predicted"/>
<protein>
    <submittedName>
        <fullName evidence="2 4">Uncharacterized protein</fullName>
    </submittedName>
</protein>
<reference evidence="4" key="1">
    <citation type="submission" date="2017-02" db="UniProtKB">
        <authorList>
            <consortium name="WormBaseParasite"/>
        </authorList>
    </citation>
    <scope>IDENTIFICATION</scope>
</reference>
<dbReference type="Proteomes" id="UP000276776">
    <property type="component" value="Unassembled WGS sequence"/>
</dbReference>
<name>A0A0N5CSN6_THECL</name>
<evidence type="ECO:0000313" key="4">
    <source>
        <dbReference type="WBParaSite" id="TCLT_0000324101-mRNA-1"/>
    </source>
</evidence>
<dbReference type="AlphaFoldDB" id="A0A0N5CSN6"/>
<dbReference type="WBParaSite" id="TCLT_0000324101-mRNA-1">
    <property type="protein sequence ID" value="TCLT_0000324101-mRNA-1"/>
    <property type="gene ID" value="TCLT_0000324101"/>
</dbReference>
<dbReference type="OrthoDB" id="10297819at2759"/>
<keyword evidence="3" id="KW-1185">Reference proteome</keyword>
<evidence type="ECO:0000313" key="3">
    <source>
        <dbReference type="Proteomes" id="UP000276776"/>
    </source>
</evidence>
<reference evidence="2 3" key="2">
    <citation type="submission" date="2018-11" db="EMBL/GenBank/DDBJ databases">
        <authorList>
            <consortium name="Pathogen Informatics"/>
        </authorList>
    </citation>
    <scope>NUCLEOTIDE SEQUENCE [LARGE SCALE GENOMIC DNA]</scope>
</reference>
<organism evidence="4">
    <name type="scientific">Thelazia callipaeda</name>
    <name type="common">Oriental eyeworm</name>
    <name type="synonym">Parasitic nematode</name>
    <dbReference type="NCBI Taxonomy" id="103827"/>
    <lineage>
        <taxon>Eukaryota</taxon>
        <taxon>Metazoa</taxon>
        <taxon>Ecdysozoa</taxon>
        <taxon>Nematoda</taxon>
        <taxon>Chromadorea</taxon>
        <taxon>Rhabditida</taxon>
        <taxon>Spirurina</taxon>
        <taxon>Spiruromorpha</taxon>
        <taxon>Thelazioidea</taxon>
        <taxon>Thelaziidae</taxon>
        <taxon>Thelazia</taxon>
    </lineage>
</organism>
<keyword evidence="1" id="KW-1133">Transmembrane helix</keyword>
<evidence type="ECO:0000256" key="1">
    <source>
        <dbReference type="SAM" id="Phobius"/>
    </source>
</evidence>
<dbReference type="EMBL" id="UYYF01001162">
    <property type="protein sequence ID" value="VDM99607.1"/>
    <property type="molecule type" value="Genomic_DNA"/>
</dbReference>